<dbReference type="Pfam" id="PF05065">
    <property type="entry name" value="Phage_capsid"/>
    <property type="match status" value="1"/>
</dbReference>
<gene>
    <name evidence="4" type="ORF">SAMN06296058_0690</name>
</gene>
<evidence type="ECO:0000259" key="3">
    <source>
        <dbReference type="Pfam" id="PF05065"/>
    </source>
</evidence>
<dbReference type="OrthoDB" id="9786516at2"/>
<sequence length="409" mass="44187">MSKIKALRERHNALARELQDITEQNPGATWNAEHQAKYDANMAEIEQVRAEIRRLEAVAALEVEDRARELGIEIQDRPAQSPAAAAARSLLNKWLRGGDGALSAEEWNTVRNAMSTGTASEGGYTVETSVATELIKAMKEFGGMRSIATQFGTDQGNPMNWPTMDDTGNTGELIAENTTATSQDAAFNTVGLPVYKWSSKIVAVPFELLQDSQLNIDSIVVGLCATRLARVQNTYFTTGTGTSQPRGIVTAAGSGKVGTTGQTTTVTYDDLVDLEHSVDPAYRNQAGVGFMMNDASLKVIRKIKDTEGRPIFVPGYETGNPGGAPDRLLNRPITINQDMAVMGANAKSILFGVLGNYRIRDVMSATLFRFTDSAYTKLGQVGFLAWQRAGGNLLDVSGSTVKFYQNSAT</sequence>
<dbReference type="SUPFAM" id="SSF56563">
    <property type="entry name" value="Major capsid protein gp5"/>
    <property type="match status" value="1"/>
</dbReference>
<dbReference type="NCBIfam" id="TIGR01554">
    <property type="entry name" value="major_cap_HK97"/>
    <property type="match status" value="1"/>
</dbReference>
<keyword evidence="2" id="KW-0175">Coiled coil</keyword>
<accession>A0A1T5JBN2</accession>
<dbReference type="Gene3D" id="3.30.2400.10">
    <property type="entry name" value="Major capsid protein gp5"/>
    <property type="match status" value="1"/>
</dbReference>
<evidence type="ECO:0000313" key="4">
    <source>
        <dbReference type="EMBL" id="SKC48957.1"/>
    </source>
</evidence>
<dbReference type="AlphaFoldDB" id="A0A1T5JBN2"/>
<evidence type="ECO:0000313" key="5">
    <source>
        <dbReference type="Proteomes" id="UP000190341"/>
    </source>
</evidence>
<evidence type="ECO:0000256" key="1">
    <source>
        <dbReference type="ARBA" id="ARBA00004328"/>
    </source>
</evidence>
<dbReference type="RefSeq" id="WP_079723069.1">
    <property type="nucleotide sequence ID" value="NZ_BMCL01000003.1"/>
</dbReference>
<protein>
    <submittedName>
        <fullName evidence="4">Phage major capsid protein, HK97 family</fullName>
    </submittedName>
</protein>
<organism evidence="4 5">
    <name type="scientific">Pseudoxanthomonas indica</name>
    <dbReference type="NCBI Taxonomy" id="428993"/>
    <lineage>
        <taxon>Bacteria</taxon>
        <taxon>Pseudomonadati</taxon>
        <taxon>Pseudomonadota</taxon>
        <taxon>Gammaproteobacteria</taxon>
        <taxon>Lysobacterales</taxon>
        <taxon>Lysobacteraceae</taxon>
        <taxon>Pseudoxanthomonas</taxon>
    </lineage>
</organism>
<dbReference type="EMBL" id="FUZV01000001">
    <property type="protein sequence ID" value="SKC48957.1"/>
    <property type="molecule type" value="Genomic_DNA"/>
</dbReference>
<reference evidence="4 5" key="1">
    <citation type="submission" date="2017-02" db="EMBL/GenBank/DDBJ databases">
        <authorList>
            <person name="Peterson S.W."/>
        </authorList>
    </citation>
    <scope>NUCLEOTIDE SEQUENCE [LARGE SCALE GENOMIC DNA]</scope>
    <source>
        <strain evidence="4 5">P15</strain>
    </source>
</reference>
<evidence type="ECO:0000256" key="2">
    <source>
        <dbReference type="SAM" id="Coils"/>
    </source>
</evidence>
<dbReference type="Proteomes" id="UP000190341">
    <property type="component" value="Unassembled WGS sequence"/>
</dbReference>
<feature type="coiled-coil region" evidence="2">
    <location>
        <begin position="4"/>
        <end position="65"/>
    </location>
</feature>
<dbReference type="InterPro" id="IPR054612">
    <property type="entry name" value="Phage_capsid-like_C"/>
</dbReference>
<feature type="domain" description="Phage capsid-like C-terminal" evidence="3">
    <location>
        <begin position="122"/>
        <end position="396"/>
    </location>
</feature>
<dbReference type="STRING" id="428993.SAMN06296058_0690"/>
<proteinExistence type="predicted"/>
<keyword evidence="5" id="KW-1185">Reference proteome</keyword>
<comment type="subcellular location">
    <subcellularLocation>
        <location evidence="1">Virion</location>
    </subcellularLocation>
</comment>
<dbReference type="InterPro" id="IPR024455">
    <property type="entry name" value="Phage_capsid"/>
</dbReference>
<name>A0A1T5JBN2_9GAMM</name>